<dbReference type="Proteomes" id="UP000070501">
    <property type="component" value="Unassembled WGS sequence"/>
</dbReference>
<name>A0A136ITM6_9PEZI</name>
<evidence type="ECO:0008006" key="3">
    <source>
        <dbReference type="Google" id="ProtNLM"/>
    </source>
</evidence>
<dbReference type="OrthoDB" id="1744869at2759"/>
<evidence type="ECO:0000313" key="2">
    <source>
        <dbReference type="Proteomes" id="UP000070501"/>
    </source>
</evidence>
<dbReference type="AlphaFoldDB" id="A0A136ITM6"/>
<dbReference type="STRING" id="196109.A0A136ITM6"/>
<proteinExistence type="predicted"/>
<sequence>MIIRTILRQARGLPTHTKPVHRQYSSSKPQTSRFSVLLDSPQASKDKVLLELAKHVTSAPSAFTGIDDCTTIVASQEYAAWLQDEGFVSCLLGLLSVSDQASIGSRKLDVLMAVSDGISSAFGLDDSQKGISFMSGPKEILPSLWDPVSFTGSREPDQAASLSFLGNPFEGHSRPLEITLPLANTIFQNGRRSTLFASEWHRDGDGPMRLAKREFKQSQRIFSHNTSMHSTATIPLMPLAPPRKIVTGLGNIVRQVEIDGSPTPASQELEALIPQLFETRGAAGIPPPSGPISVWAWVIPPHVVEAEELDSVAVFSGGAIVNEADAALEMSVRADRMLAAGCRLHRICGSTQASNSILA</sequence>
<accession>A0A136ITM6</accession>
<reference evidence="2" key="1">
    <citation type="submission" date="2016-02" db="EMBL/GenBank/DDBJ databases">
        <title>Draft genome sequence of Microdochium bolleyi, a fungal endophyte of beachgrass.</title>
        <authorList>
            <consortium name="DOE Joint Genome Institute"/>
            <person name="David A.S."/>
            <person name="May G."/>
            <person name="Haridas S."/>
            <person name="Lim J."/>
            <person name="Wang M."/>
            <person name="Labutti K."/>
            <person name="Lipzen A."/>
            <person name="Barry K."/>
            <person name="Grigoriev I.V."/>
        </authorList>
    </citation>
    <scope>NUCLEOTIDE SEQUENCE [LARGE SCALE GENOMIC DNA]</scope>
    <source>
        <strain evidence="2">J235TASD1</strain>
    </source>
</reference>
<keyword evidence="2" id="KW-1185">Reference proteome</keyword>
<protein>
    <recommendedName>
        <fullName evidence="3">FIST domain-containing protein</fullName>
    </recommendedName>
</protein>
<gene>
    <name evidence="1" type="ORF">Micbo1qcDRAFT_19129</name>
</gene>
<organism evidence="1 2">
    <name type="scientific">Microdochium bolleyi</name>
    <dbReference type="NCBI Taxonomy" id="196109"/>
    <lineage>
        <taxon>Eukaryota</taxon>
        <taxon>Fungi</taxon>
        <taxon>Dikarya</taxon>
        <taxon>Ascomycota</taxon>
        <taxon>Pezizomycotina</taxon>
        <taxon>Sordariomycetes</taxon>
        <taxon>Xylariomycetidae</taxon>
        <taxon>Xylariales</taxon>
        <taxon>Microdochiaceae</taxon>
        <taxon>Microdochium</taxon>
    </lineage>
</organism>
<dbReference type="InParanoid" id="A0A136ITM6"/>
<evidence type="ECO:0000313" key="1">
    <source>
        <dbReference type="EMBL" id="KXJ88228.1"/>
    </source>
</evidence>
<dbReference type="EMBL" id="KQ964259">
    <property type="protein sequence ID" value="KXJ88228.1"/>
    <property type="molecule type" value="Genomic_DNA"/>
</dbReference>